<dbReference type="EMBL" id="BAABJQ010000018">
    <property type="protein sequence ID" value="GAA5192975.1"/>
    <property type="molecule type" value="Genomic_DNA"/>
</dbReference>
<keyword evidence="1" id="KW-0560">Oxidoreductase</keyword>
<evidence type="ECO:0000313" key="3">
    <source>
        <dbReference type="Proteomes" id="UP001501570"/>
    </source>
</evidence>
<evidence type="ECO:0000313" key="2">
    <source>
        <dbReference type="EMBL" id="GAA5192975.1"/>
    </source>
</evidence>
<dbReference type="Pfam" id="PF00106">
    <property type="entry name" value="adh_short"/>
    <property type="match status" value="1"/>
</dbReference>
<dbReference type="Proteomes" id="UP001501570">
    <property type="component" value="Unassembled WGS sequence"/>
</dbReference>
<sequence>MVTGANSGIGLAAAREFARRGARVGLVGRDVGRLDAALAAVRAEARPDAAPEAFQCDFCVLEDVRRLATALASAYPSIAVLCNNAGGVQHSRQLTVDHHEVTIQANHLSPFLLTNLLRDQLRGGRVVNTASTAHRYGQLDADDLDCSGRYRAMAVYGASKQANILFAAEAARRWSEILSFSYHPGVVRSRFGRGNGLFETFYRVAPLLRTPEQGADTMVWLAGAPRSQVDNGAYYVNRSARPPRRHAADGALAAKLWEVSEVMVGLAGEEAITSPDGTPAR</sequence>
<proteinExistence type="predicted"/>
<dbReference type="InterPro" id="IPR002347">
    <property type="entry name" value="SDR_fam"/>
</dbReference>
<dbReference type="PANTHER" id="PTHR43157:SF31">
    <property type="entry name" value="PHOSPHATIDYLINOSITOL-GLYCAN BIOSYNTHESIS CLASS F PROTEIN"/>
    <property type="match status" value="1"/>
</dbReference>
<reference evidence="3" key="1">
    <citation type="journal article" date="2019" name="Int. J. Syst. Evol. Microbiol.">
        <title>The Global Catalogue of Microorganisms (GCM) 10K type strain sequencing project: providing services to taxonomists for standard genome sequencing and annotation.</title>
        <authorList>
            <consortium name="The Broad Institute Genomics Platform"/>
            <consortium name="The Broad Institute Genome Sequencing Center for Infectious Disease"/>
            <person name="Wu L."/>
            <person name="Ma J."/>
        </authorList>
    </citation>
    <scope>NUCLEOTIDE SEQUENCE [LARGE SCALE GENOMIC DNA]</scope>
    <source>
        <strain evidence="3">JCM 18304</strain>
    </source>
</reference>
<dbReference type="Gene3D" id="3.40.50.720">
    <property type="entry name" value="NAD(P)-binding Rossmann-like Domain"/>
    <property type="match status" value="1"/>
</dbReference>
<dbReference type="InterPro" id="IPR036291">
    <property type="entry name" value="NAD(P)-bd_dom_sf"/>
</dbReference>
<protein>
    <submittedName>
        <fullName evidence="2">SDR family oxidoreductase</fullName>
    </submittedName>
</protein>
<comment type="caution">
    <text evidence="2">The sequence shown here is derived from an EMBL/GenBank/DDBJ whole genome shotgun (WGS) entry which is preliminary data.</text>
</comment>
<gene>
    <name evidence="2" type="ORF">GCM10023322_53740</name>
</gene>
<evidence type="ECO:0000256" key="1">
    <source>
        <dbReference type="ARBA" id="ARBA00023002"/>
    </source>
</evidence>
<name>A0ABP9SBJ2_9ACTN</name>
<accession>A0ABP9SBJ2</accession>
<organism evidence="2 3">
    <name type="scientific">Rugosimonospora acidiphila</name>
    <dbReference type="NCBI Taxonomy" id="556531"/>
    <lineage>
        <taxon>Bacteria</taxon>
        <taxon>Bacillati</taxon>
        <taxon>Actinomycetota</taxon>
        <taxon>Actinomycetes</taxon>
        <taxon>Micromonosporales</taxon>
        <taxon>Micromonosporaceae</taxon>
        <taxon>Rugosimonospora</taxon>
    </lineage>
</organism>
<dbReference type="PANTHER" id="PTHR43157">
    <property type="entry name" value="PHOSPHATIDYLINOSITOL-GLYCAN BIOSYNTHESIS CLASS F PROTEIN-RELATED"/>
    <property type="match status" value="1"/>
</dbReference>
<keyword evidence="3" id="KW-1185">Reference proteome</keyword>
<dbReference type="SUPFAM" id="SSF51735">
    <property type="entry name" value="NAD(P)-binding Rossmann-fold domains"/>
    <property type="match status" value="1"/>
</dbReference>